<dbReference type="GO" id="GO:0005996">
    <property type="term" value="P:monosaccharide metabolic process"/>
    <property type="evidence" value="ECO:0007669"/>
    <property type="project" value="TreeGrafter"/>
</dbReference>
<name>A0AAV9NLT9_9EURO</name>
<dbReference type="Gene3D" id="3.90.25.10">
    <property type="entry name" value="UDP-galactose 4-epimerase, domain 1"/>
    <property type="match status" value="1"/>
</dbReference>
<dbReference type="Pfam" id="PF01370">
    <property type="entry name" value="Epimerase"/>
    <property type="match status" value="1"/>
</dbReference>
<evidence type="ECO:0000313" key="3">
    <source>
        <dbReference type="EMBL" id="KAK5058781.1"/>
    </source>
</evidence>
<protein>
    <recommendedName>
        <fullName evidence="2">NAD-dependent epimerase/dehydratase domain-containing protein</fullName>
    </recommendedName>
</protein>
<dbReference type="FunFam" id="3.40.50.720:FF:000418">
    <property type="entry name" value="UDP-glucose 4-epimerase 5"/>
    <property type="match status" value="1"/>
</dbReference>
<sequence>MASSPRSIFSNDSSENIESPATPETQAFFDLNQHNGNQPEDRYVLVTGGLGFIGSHTSIELLKSGYNIVIIDNLSNSYQSVLDRLIQISHLVYGGRLDDCPKVHFHHFDYQNSLALREVLDVYSLPTKHGQALRSQITGVIHFAAFKSVSDSIKYPLEYYRNNINGLVDFLSVLHDYNIKKFVFSSSATVYGTIADRGIPVREEDCVHEPEIYHDQTGTASVASQGCTGLTNPYGRTKFFGEAILSDLANSDETWRIAALRYFNPVGCDKSGLLGEEPKGIPSNLVPAVTRVLIGDIPSLSVFGDDWQTPDGTAIRDFIHVTDLAQAHIKSLAFLQSMTTTRNFRTYNIGTGQGHSVKQVVRAMEEVSQKLIPIITSGRRPGDVGICVARTDRVSKELGWTAKMTLKEACTDICTFLRARDYF</sequence>
<dbReference type="EMBL" id="JAVRRD010000005">
    <property type="protein sequence ID" value="KAK5058781.1"/>
    <property type="molecule type" value="Genomic_DNA"/>
</dbReference>
<dbReference type="GeneID" id="89979199"/>
<feature type="region of interest" description="Disordered" evidence="1">
    <location>
        <begin position="1"/>
        <end position="20"/>
    </location>
</feature>
<dbReference type="AlphaFoldDB" id="A0AAV9NLT9"/>
<gene>
    <name evidence="3" type="ORF">LTR84_011045</name>
</gene>
<dbReference type="Gene3D" id="3.40.50.720">
    <property type="entry name" value="NAD(P)-binding Rossmann-like Domain"/>
    <property type="match status" value="1"/>
</dbReference>
<keyword evidence="4" id="KW-1185">Reference proteome</keyword>
<dbReference type="GO" id="GO:0003978">
    <property type="term" value="F:UDP-glucose 4-epimerase activity"/>
    <property type="evidence" value="ECO:0007669"/>
    <property type="project" value="TreeGrafter"/>
</dbReference>
<dbReference type="GO" id="GO:0005829">
    <property type="term" value="C:cytosol"/>
    <property type="evidence" value="ECO:0007669"/>
    <property type="project" value="TreeGrafter"/>
</dbReference>
<dbReference type="SUPFAM" id="SSF51735">
    <property type="entry name" value="NAD(P)-binding Rossmann-fold domains"/>
    <property type="match status" value="1"/>
</dbReference>
<dbReference type="InterPro" id="IPR001509">
    <property type="entry name" value="Epimerase_deHydtase"/>
</dbReference>
<evidence type="ECO:0000259" key="2">
    <source>
        <dbReference type="Pfam" id="PF01370"/>
    </source>
</evidence>
<dbReference type="Proteomes" id="UP001358417">
    <property type="component" value="Unassembled WGS sequence"/>
</dbReference>
<comment type="caution">
    <text evidence="3">The sequence shown here is derived from an EMBL/GenBank/DDBJ whole genome shotgun (WGS) entry which is preliminary data.</text>
</comment>
<accession>A0AAV9NLT9</accession>
<dbReference type="RefSeq" id="XP_064709304.1">
    <property type="nucleotide sequence ID" value="XM_064854578.1"/>
</dbReference>
<evidence type="ECO:0000256" key="1">
    <source>
        <dbReference type="SAM" id="MobiDB-lite"/>
    </source>
</evidence>
<feature type="domain" description="NAD-dependent epimerase/dehydratase" evidence="2">
    <location>
        <begin position="44"/>
        <end position="350"/>
    </location>
</feature>
<reference evidence="3 4" key="1">
    <citation type="submission" date="2023-08" db="EMBL/GenBank/DDBJ databases">
        <title>Black Yeasts Isolated from many extreme environments.</title>
        <authorList>
            <person name="Coleine C."/>
            <person name="Stajich J.E."/>
            <person name="Selbmann L."/>
        </authorList>
    </citation>
    <scope>NUCLEOTIDE SEQUENCE [LARGE SCALE GENOMIC DNA]</scope>
    <source>
        <strain evidence="3 4">CCFEE 5792</strain>
    </source>
</reference>
<organism evidence="3 4">
    <name type="scientific">Exophiala bonariae</name>
    <dbReference type="NCBI Taxonomy" id="1690606"/>
    <lineage>
        <taxon>Eukaryota</taxon>
        <taxon>Fungi</taxon>
        <taxon>Dikarya</taxon>
        <taxon>Ascomycota</taxon>
        <taxon>Pezizomycotina</taxon>
        <taxon>Eurotiomycetes</taxon>
        <taxon>Chaetothyriomycetidae</taxon>
        <taxon>Chaetothyriales</taxon>
        <taxon>Herpotrichiellaceae</taxon>
        <taxon>Exophiala</taxon>
    </lineage>
</organism>
<dbReference type="InterPro" id="IPR036291">
    <property type="entry name" value="NAD(P)-bd_dom_sf"/>
</dbReference>
<dbReference type="PANTHER" id="PTHR43725">
    <property type="entry name" value="UDP-GLUCOSE 4-EPIMERASE"/>
    <property type="match status" value="1"/>
</dbReference>
<proteinExistence type="predicted"/>
<evidence type="ECO:0000313" key="4">
    <source>
        <dbReference type="Proteomes" id="UP001358417"/>
    </source>
</evidence>
<dbReference type="PANTHER" id="PTHR43725:SF3">
    <property type="entry name" value="UDP-GLUCOSE 4-EPIMERASE (EUROFUNG)"/>
    <property type="match status" value="1"/>
</dbReference>